<feature type="chain" id="PRO_5005503681" description="DUF4124 domain-containing protein" evidence="2">
    <location>
        <begin position="18"/>
        <end position="167"/>
    </location>
</feature>
<dbReference type="STRING" id="375574.GCA_001418035_00192"/>
<sequence length="167" mass="18044">MKLLAVCLMLAAGIAQAATVYRYVDANGNVTFTNVPLKGAQPMKLPGLSSYSNRNAEGQGSSAPAPQPAAPAPRAPTAYPSVDPSTQRQRDGSRQQILQQELANEQKALEAAQKALAEGRATRNGDETRNYQKYLDRVQRLQDAVTDRQKNVEALQRELGQAQAAPK</sequence>
<feature type="compositionally biased region" description="Pro residues" evidence="1">
    <location>
        <begin position="65"/>
        <end position="74"/>
    </location>
</feature>
<proteinExistence type="predicted"/>
<dbReference type="OrthoDB" id="5298561at2"/>
<organism evidence="4 5">
    <name type="scientific">Gulbenkiania indica</name>
    <dbReference type="NCBI Taxonomy" id="375574"/>
    <lineage>
        <taxon>Bacteria</taxon>
        <taxon>Pseudomonadati</taxon>
        <taxon>Pseudomonadota</taxon>
        <taxon>Betaproteobacteria</taxon>
        <taxon>Neisseriales</taxon>
        <taxon>Chromobacteriaceae</taxon>
        <taxon>Gulbenkiania</taxon>
    </lineage>
</organism>
<protein>
    <recommendedName>
        <fullName evidence="3">DUF4124 domain-containing protein</fullName>
    </recommendedName>
</protein>
<reference evidence="5" key="1">
    <citation type="submission" date="2015-08" db="EMBL/GenBank/DDBJ databases">
        <authorList>
            <person name="Varghese N."/>
        </authorList>
    </citation>
    <scope>NUCLEOTIDE SEQUENCE [LARGE SCALE GENOMIC DNA]</scope>
    <source>
        <strain evidence="5">DSM 17901</strain>
    </source>
</reference>
<feature type="signal peptide" evidence="2">
    <location>
        <begin position="1"/>
        <end position="17"/>
    </location>
</feature>
<evidence type="ECO:0000313" key="4">
    <source>
        <dbReference type="EMBL" id="CUA81551.1"/>
    </source>
</evidence>
<keyword evidence="2" id="KW-0732">Signal</keyword>
<feature type="domain" description="DUF4124" evidence="3">
    <location>
        <begin position="7"/>
        <end position="75"/>
    </location>
</feature>
<dbReference type="AlphaFoldDB" id="A0A0K6GSP8"/>
<dbReference type="Pfam" id="PF13511">
    <property type="entry name" value="DUF4124"/>
    <property type="match status" value="1"/>
</dbReference>
<gene>
    <name evidence="4" type="ORF">Ga0061063_0393</name>
</gene>
<evidence type="ECO:0000256" key="1">
    <source>
        <dbReference type="SAM" id="MobiDB-lite"/>
    </source>
</evidence>
<dbReference type="InterPro" id="IPR025392">
    <property type="entry name" value="DUF4124"/>
</dbReference>
<name>A0A0K6GSP8_9NEIS</name>
<dbReference type="Proteomes" id="UP000243535">
    <property type="component" value="Unassembled WGS sequence"/>
</dbReference>
<accession>A0A0K6GSP8</accession>
<evidence type="ECO:0000259" key="3">
    <source>
        <dbReference type="Pfam" id="PF13511"/>
    </source>
</evidence>
<dbReference type="RefSeq" id="WP_054284589.1">
    <property type="nucleotide sequence ID" value="NZ_CYHA01000001.1"/>
</dbReference>
<dbReference type="EMBL" id="CYHA01000001">
    <property type="protein sequence ID" value="CUA81551.1"/>
    <property type="molecule type" value="Genomic_DNA"/>
</dbReference>
<feature type="compositionally biased region" description="Polar residues" evidence="1">
    <location>
        <begin position="49"/>
        <end position="62"/>
    </location>
</feature>
<feature type="region of interest" description="Disordered" evidence="1">
    <location>
        <begin position="34"/>
        <end position="96"/>
    </location>
</feature>
<evidence type="ECO:0000313" key="5">
    <source>
        <dbReference type="Proteomes" id="UP000243535"/>
    </source>
</evidence>
<keyword evidence="5" id="KW-1185">Reference proteome</keyword>
<evidence type="ECO:0000256" key="2">
    <source>
        <dbReference type="SAM" id="SignalP"/>
    </source>
</evidence>